<evidence type="ECO:0000313" key="1">
    <source>
        <dbReference type="EMBL" id="PRD47316.1"/>
    </source>
</evidence>
<dbReference type="RefSeq" id="WP_105717030.1">
    <property type="nucleotide sequence ID" value="NZ_PVBQ01000007.1"/>
</dbReference>
<dbReference type="Gene3D" id="1.10.1660.10">
    <property type="match status" value="1"/>
</dbReference>
<gene>
    <name evidence="1" type="ORF">C5745_10865</name>
</gene>
<evidence type="ECO:0000313" key="2">
    <source>
        <dbReference type="Proteomes" id="UP000239711"/>
    </source>
</evidence>
<dbReference type="AlphaFoldDB" id="A0A2S9J3E6"/>
<comment type="caution">
    <text evidence="1">The sequence shown here is derived from an EMBL/GenBank/DDBJ whole genome shotgun (WGS) entry which is preliminary data.</text>
</comment>
<reference evidence="1 2" key="1">
    <citation type="submission" date="2018-02" db="EMBL/GenBank/DDBJ databases">
        <title>The draft genome of Sphingobacterium sp. 5JN-11.</title>
        <authorList>
            <person name="Liu L."/>
            <person name="Li L."/>
            <person name="Liang L."/>
            <person name="Zhang X."/>
            <person name="Wang T."/>
        </authorList>
    </citation>
    <scope>NUCLEOTIDE SEQUENCE [LARGE SCALE GENOMIC DNA]</scope>
    <source>
        <strain evidence="1 2">5JN-11</strain>
    </source>
</reference>
<dbReference type="Proteomes" id="UP000239711">
    <property type="component" value="Unassembled WGS sequence"/>
</dbReference>
<name>A0A2S9J3E6_9SPHI</name>
<sequence>MERTLIRIIDVCQSHKIERQFIQNLSRTGLIEVVVQDEEEFVKEEELKALEQFATWHYDLEINLQGIEVTQHLLHRIEQLQEEIRLLRMQIRE</sequence>
<proteinExistence type="predicted"/>
<dbReference type="EMBL" id="PVBQ01000007">
    <property type="protein sequence ID" value="PRD47316.1"/>
    <property type="molecule type" value="Genomic_DNA"/>
</dbReference>
<organism evidence="1 2">
    <name type="scientific">Sphingobacterium haloxyli</name>
    <dbReference type="NCBI Taxonomy" id="2100533"/>
    <lineage>
        <taxon>Bacteria</taxon>
        <taxon>Pseudomonadati</taxon>
        <taxon>Bacteroidota</taxon>
        <taxon>Sphingobacteriia</taxon>
        <taxon>Sphingobacteriales</taxon>
        <taxon>Sphingobacteriaceae</taxon>
        <taxon>Sphingobacterium</taxon>
    </lineage>
</organism>
<dbReference type="OrthoDB" id="1494789at2"/>
<keyword evidence="2" id="KW-1185">Reference proteome</keyword>
<dbReference type="Pfam" id="PF13591">
    <property type="entry name" value="MerR_2"/>
    <property type="match status" value="1"/>
</dbReference>
<protein>
    <recommendedName>
        <fullName evidence="3">MerR family transcriptional regulator</fullName>
    </recommendedName>
</protein>
<accession>A0A2S9J3E6</accession>
<evidence type="ECO:0008006" key="3">
    <source>
        <dbReference type="Google" id="ProtNLM"/>
    </source>
</evidence>